<dbReference type="EMBL" id="JBIMZQ010000028">
    <property type="protein sequence ID" value="KAL3663182.1"/>
    <property type="molecule type" value="Genomic_DNA"/>
</dbReference>
<evidence type="ECO:0000256" key="1">
    <source>
        <dbReference type="ARBA" id="ARBA00006270"/>
    </source>
</evidence>
<dbReference type="SMART" id="SM00175">
    <property type="entry name" value="RAB"/>
    <property type="match status" value="1"/>
</dbReference>
<keyword evidence="3" id="KW-1185">Reference proteome</keyword>
<dbReference type="Gene3D" id="3.40.50.300">
    <property type="entry name" value="P-loop containing nucleotide triphosphate hydrolases"/>
    <property type="match status" value="1"/>
</dbReference>
<dbReference type="Proteomes" id="UP001632037">
    <property type="component" value="Unassembled WGS sequence"/>
</dbReference>
<dbReference type="PROSITE" id="PS51420">
    <property type="entry name" value="RHO"/>
    <property type="match status" value="1"/>
</dbReference>
<proteinExistence type="inferred from homology"/>
<dbReference type="Pfam" id="PF00071">
    <property type="entry name" value="Ras"/>
    <property type="match status" value="1"/>
</dbReference>
<dbReference type="SMART" id="SM00174">
    <property type="entry name" value="RHO"/>
    <property type="match status" value="1"/>
</dbReference>
<comment type="caution">
    <text evidence="2">The sequence shown here is derived from an EMBL/GenBank/DDBJ whole genome shotgun (WGS) entry which is preliminary data.</text>
</comment>
<evidence type="ECO:0000313" key="2">
    <source>
        <dbReference type="EMBL" id="KAL3663182.1"/>
    </source>
</evidence>
<dbReference type="InterPro" id="IPR001806">
    <property type="entry name" value="Small_GTPase"/>
</dbReference>
<dbReference type="InterPro" id="IPR005225">
    <property type="entry name" value="Small_GTP-bd"/>
</dbReference>
<dbReference type="PRINTS" id="PR00449">
    <property type="entry name" value="RASTRNSFRMNG"/>
</dbReference>
<organism evidence="2 3">
    <name type="scientific">Phytophthora oleae</name>
    <dbReference type="NCBI Taxonomy" id="2107226"/>
    <lineage>
        <taxon>Eukaryota</taxon>
        <taxon>Sar</taxon>
        <taxon>Stramenopiles</taxon>
        <taxon>Oomycota</taxon>
        <taxon>Peronosporomycetes</taxon>
        <taxon>Peronosporales</taxon>
        <taxon>Peronosporaceae</taxon>
        <taxon>Phytophthora</taxon>
    </lineage>
</organism>
<dbReference type="AlphaFoldDB" id="A0ABD3F8L0"/>
<sequence length="220" mass="24826">MSALRSMETTHKSTTVLRCKVAIVGDATVGKTALLQVLKSNGHEYPKNYVMTSDVELSTKSIAIPDTNVVAELYLFDCAGQSIFNQLDFGTVHYKGASIALVVFDVNNKESFKSCSKWYQDVRDASPNHNIPGVLLANKTDLRYNNRDAISTKEAEEFAERNDLKYFECSAVRIFPHEQPQFAHNFCNWLLQQQNAGVDAPFTYIADWFHKKYQAATQRA</sequence>
<dbReference type="PANTHER" id="PTHR47979">
    <property type="entry name" value="DRAB11-RELATED"/>
    <property type="match status" value="1"/>
</dbReference>
<dbReference type="PROSITE" id="PS51421">
    <property type="entry name" value="RAS"/>
    <property type="match status" value="1"/>
</dbReference>
<dbReference type="InterPro" id="IPR027417">
    <property type="entry name" value="P-loop_NTPase"/>
</dbReference>
<accession>A0ABD3F8L0</accession>
<dbReference type="SMART" id="SM00173">
    <property type="entry name" value="RAS"/>
    <property type="match status" value="1"/>
</dbReference>
<dbReference type="NCBIfam" id="TIGR00231">
    <property type="entry name" value="small_GTP"/>
    <property type="match status" value="1"/>
</dbReference>
<dbReference type="PROSITE" id="PS51419">
    <property type="entry name" value="RAB"/>
    <property type="match status" value="1"/>
</dbReference>
<reference evidence="2 3" key="1">
    <citation type="submission" date="2024-09" db="EMBL/GenBank/DDBJ databases">
        <title>Genome sequencing and assembly of Phytophthora oleae, isolate VK10A, causative agent of rot of olive drupes.</title>
        <authorList>
            <person name="Conti Taguali S."/>
            <person name="Riolo M."/>
            <person name="La Spada F."/>
            <person name="Cacciola S.O."/>
            <person name="Dionisio G."/>
        </authorList>
    </citation>
    <scope>NUCLEOTIDE SEQUENCE [LARGE SCALE GENOMIC DNA]</scope>
    <source>
        <strain evidence="2 3">VK10A</strain>
    </source>
</reference>
<gene>
    <name evidence="2" type="ORF">V7S43_011592</name>
</gene>
<dbReference type="InterPro" id="IPR050209">
    <property type="entry name" value="Rab_GTPases_membrane_traffic"/>
</dbReference>
<protein>
    <submittedName>
        <fullName evidence="2">Uncharacterized protein</fullName>
    </submittedName>
</protein>
<evidence type="ECO:0000313" key="3">
    <source>
        <dbReference type="Proteomes" id="UP001632037"/>
    </source>
</evidence>
<name>A0ABD3F8L0_9STRA</name>
<dbReference type="SUPFAM" id="SSF52540">
    <property type="entry name" value="P-loop containing nucleoside triphosphate hydrolases"/>
    <property type="match status" value="1"/>
</dbReference>
<comment type="similarity">
    <text evidence="1">Belongs to the small GTPase superfamily. Rab family.</text>
</comment>